<accession>A0A8H5ARE9</accession>
<dbReference type="AlphaFoldDB" id="A0A8H5ARE9"/>
<protein>
    <submittedName>
        <fullName evidence="2">Uncharacterized protein</fullName>
    </submittedName>
</protein>
<evidence type="ECO:0000256" key="1">
    <source>
        <dbReference type="SAM" id="Phobius"/>
    </source>
</evidence>
<keyword evidence="1" id="KW-0472">Membrane</keyword>
<sequence>MTMSTFLYTWPLDLWTRMYARATAACDPYIPWGGVGWLNPGMDSTYEHVRRLNGNQGHVEALGGFRTHLSKVKNTTSVMLALFAGVGAALIAVPATEESHWSTTAFFLSAILLAIGGVIIGAILPLFFRIFFGEDINVNPQTMNKLTWPKHRVLLLSICVFFCYPSAAIALSCAFLVAGIFALTITANFFPDTTPTSTALANREPRRLQFVMTSLGPFVGYMVVFLAFATNLCWARRRARRSRTGHLGPQGDSTILVHS</sequence>
<keyword evidence="3" id="KW-1185">Reference proteome</keyword>
<keyword evidence="1" id="KW-1133">Transmembrane helix</keyword>
<feature type="transmembrane region" description="Helical" evidence="1">
    <location>
        <begin position="215"/>
        <end position="234"/>
    </location>
</feature>
<feature type="transmembrane region" description="Helical" evidence="1">
    <location>
        <begin position="75"/>
        <end position="93"/>
    </location>
</feature>
<proteinExistence type="predicted"/>
<dbReference type="Proteomes" id="UP000567179">
    <property type="component" value="Unassembled WGS sequence"/>
</dbReference>
<feature type="transmembrane region" description="Helical" evidence="1">
    <location>
        <begin position="105"/>
        <end position="132"/>
    </location>
</feature>
<dbReference type="EMBL" id="JAACJJ010000059">
    <property type="protein sequence ID" value="KAF5309480.1"/>
    <property type="molecule type" value="Genomic_DNA"/>
</dbReference>
<organism evidence="2 3">
    <name type="scientific">Psilocybe cf. subviscida</name>
    <dbReference type="NCBI Taxonomy" id="2480587"/>
    <lineage>
        <taxon>Eukaryota</taxon>
        <taxon>Fungi</taxon>
        <taxon>Dikarya</taxon>
        <taxon>Basidiomycota</taxon>
        <taxon>Agaricomycotina</taxon>
        <taxon>Agaricomycetes</taxon>
        <taxon>Agaricomycetidae</taxon>
        <taxon>Agaricales</taxon>
        <taxon>Agaricineae</taxon>
        <taxon>Strophariaceae</taxon>
        <taxon>Psilocybe</taxon>
    </lineage>
</organism>
<reference evidence="2 3" key="1">
    <citation type="journal article" date="2020" name="ISME J.">
        <title>Uncovering the hidden diversity of litter-decomposition mechanisms in mushroom-forming fungi.</title>
        <authorList>
            <person name="Floudas D."/>
            <person name="Bentzer J."/>
            <person name="Ahren D."/>
            <person name="Johansson T."/>
            <person name="Persson P."/>
            <person name="Tunlid A."/>
        </authorList>
    </citation>
    <scope>NUCLEOTIDE SEQUENCE [LARGE SCALE GENOMIC DNA]</scope>
    <source>
        <strain evidence="2 3">CBS 101986</strain>
    </source>
</reference>
<name>A0A8H5ARE9_9AGAR</name>
<keyword evidence="1" id="KW-0812">Transmembrane</keyword>
<gene>
    <name evidence="2" type="ORF">D9619_012430</name>
</gene>
<comment type="caution">
    <text evidence="2">The sequence shown here is derived from an EMBL/GenBank/DDBJ whole genome shotgun (WGS) entry which is preliminary data.</text>
</comment>
<evidence type="ECO:0000313" key="2">
    <source>
        <dbReference type="EMBL" id="KAF5309480.1"/>
    </source>
</evidence>
<evidence type="ECO:0000313" key="3">
    <source>
        <dbReference type="Proteomes" id="UP000567179"/>
    </source>
</evidence>
<feature type="transmembrane region" description="Helical" evidence="1">
    <location>
        <begin position="153"/>
        <end position="185"/>
    </location>
</feature>